<evidence type="ECO:0000313" key="2">
    <source>
        <dbReference type="EMBL" id="CAI9296566.1"/>
    </source>
</evidence>
<accession>A0AA35ZQR4</accession>
<evidence type="ECO:0000313" key="3">
    <source>
        <dbReference type="Proteomes" id="UP001177003"/>
    </source>
</evidence>
<dbReference type="Proteomes" id="UP001177003">
    <property type="component" value="Chromosome 8"/>
</dbReference>
<dbReference type="AlphaFoldDB" id="A0AA35ZQR4"/>
<sequence length="117" mass="13148">MRRPILDHDISHWTRGGVRDGVRGVKTFGGVEDGGMAQVEEEDPPQTETQDGVGEIIHETQPESEEEEEEEGINETQELPLHLMIVKRIRLYERIVKTKLKKIGCVGTSANSVLELD</sequence>
<proteinExistence type="predicted"/>
<name>A0AA35ZQR4_LACSI</name>
<reference evidence="2" key="1">
    <citation type="submission" date="2023-04" db="EMBL/GenBank/DDBJ databases">
        <authorList>
            <person name="Vijverberg K."/>
            <person name="Xiong W."/>
            <person name="Schranz E."/>
        </authorList>
    </citation>
    <scope>NUCLEOTIDE SEQUENCE</scope>
</reference>
<feature type="region of interest" description="Disordered" evidence="1">
    <location>
        <begin position="30"/>
        <end position="53"/>
    </location>
</feature>
<evidence type="ECO:0000256" key="1">
    <source>
        <dbReference type="SAM" id="MobiDB-lite"/>
    </source>
</evidence>
<protein>
    <submittedName>
        <fullName evidence="2">Uncharacterized protein</fullName>
    </submittedName>
</protein>
<gene>
    <name evidence="2" type="ORF">LSALG_LOCUS35426</name>
</gene>
<dbReference type="EMBL" id="OX465084">
    <property type="protein sequence ID" value="CAI9296566.1"/>
    <property type="molecule type" value="Genomic_DNA"/>
</dbReference>
<keyword evidence="3" id="KW-1185">Reference proteome</keyword>
<organism evidence="2 3">
    <name type="scientific">Lactuca saligna</name>
    <name type="common">Willowleaf lettuce</name>
    <dbReference type="NCBI Taxonomy" id="75948"/>
    <lineage>
        <taxon>Eukaryota</taxon>
        <taxon>Viridiplantae</taxon>
        <taxon>Streptophyta</taxon>
        <taxon>Embryophyta</taxon>
        <taxon>Tracheophyta</taxon>
        <taxon>Spermatophyta</taxon>
        <taxon>Magnoliopsida</taxon>
        <taxon>eudicotyledons</taxon>
        <taxon>Gunneridae</taxon>
        <taxon>Pentapetalae</taxon>
        <taxon>asterids</taxon>
        <taxon>campanulids</taxon>
        <taxon>Asterales</taxon>
        <taxon>Asteraceae</taxon>
        <taxon>Cichorioideae</taxon>
        <taxon>Cichorieae</taxon>
        <taxon>Lactucinae</taxon>
        <taxon>Lactuca</taxon>
    </lineage>
</organism>